<dbReference type="Proteomes" id="UP000827872">
    <property type="component" value="Linkage Group LG03"/>
</dbReference>
<evidence type="ECO:0000313" key="1">
    <source>
        <dbReference type="EMBL" id="KAH7993974.1"/>
    </source>
</evidence>
<organism evidence="1 2">
    <name type="scientific">Sphaerodactylus townsendi</name>
    <dbReference type="NCBI Taxonomy" id="933632"/>
    <lineage>
        <taxon>Eukaryota</taxon>
        <taxon>Metazoa</taxon>
        <taxon>Chordata</taxon>
        <taxon>Craniata</taxon>
        <taxon>Vertebrata</taxon>
        <taxon>Euteleostomi</taxon>
        <taxon>Lepidosauria</taxon>
        <taxon>Squamata</taxon>
        <taxon>Bifurcata</taxon>
        <taxon>Gekkota</taxon>
        <taxon>Sphaerodactylidae</taxon>
        <taxon>Sphaerodactylus</taxon>
    </lineage>
</organism>
<dbReference type="EMBL" id="CM037616">
    <property type="protein sequence ID" value="KAH7993974.1"/>
    <property type="molecule type" value="Genomic_DNA"/>
</dbReference>
<sequence length="82" mass="9056">MEECPVSKKRATWETILDGKRLPPFETFSQGPTLQFTLRWTGDASDKPTAPIAKPLATRNSESLPQENKPNSVKPAQTIATC</sequence>
<proteinExistence type="predicted"/>
<gene>
    <name evidence="1" type="primary">SUZ12_1</name>
    <name evidence="1" type="ORF">K3G42_032874</name>
</gene>
<evidence type="ECO:0000313" key="2">
    <source>
        <dbReference type="Proteomes" id="UP000827872"/>
    </source>
</evidence>
<keyword evidence="2" id="KW-1185">Reference proteome</keyword>
<name>A0ACB8EMV9_9SAUR</name>
<reference evidence="1" key="1">
    <citation type="submission" date="2021-08" db="EMBL/GenBank/DDBJ databases">
        <title>The first chromosome-level gecko genome reveals the dynamic sex chromosomes of Neotropical dwarf geckos (Sphaerodactylidae: Sphaerodactylus).</title>
        <authorList>
            <person name="Pinto B.J."/>
            <person name="Keating S.E."/>
            <person name="Gamble T."/>
        </authorList>
    </citation>
    <scope>NUCLEOTIDE SEQUENCE</scope>
    <source>
        <strain evidence="1">TG3544</strain>
    </source>
</reference>
<accession>A0ACB8EMV9</accession>
<comment type="caution">
    <text evidence="1">The sequence shown here is derived from an EMBL/GenBank/DDBJ whole genome shotgun (WGS) entry which is preliminary data.</text>
</comment>
<protein>
    <submittedName>
        <fullName evidence="1">Polycomb protein suz12</fullName>
    </submittedName>
</protein>